<dbReference type="GO" id="GO:0005543">
    <property type="term" value="F:phospholipid binding"/>
    <property type="evidence" value="ECO:0007669"/>
    <property type="project" value="InterPro"/>
</dbReference>
<dbReference type="VEuPathDB" id="TriTrypDB:LtaPh_2608700"/>
<sequence length="588" mass="64720">MSDRVRRRPVDSRYISYAKPHTFNPYDLGSRASDVGESLPLSPQTLRRRGAPVPAPEVPLSDRSTPSTQRSTSVKTSYKSAHSNTMSSVESVPCTNSPGSRDACTPSLSQDDQAAQLNTTQRPLPTSASAVGISAPVMTDIRKHYVARVSRQNEPQQRDPALQGGQSPATQVTPLPVPERSKEGSASAAPPRVPIFLGPEPSALTAMAPMNLRKTHPTAFSLYSVSSSIGGADGPNGCVDQTKNPAQPTSNSAPRSRTMKDNIPPSPLYRRQQAQALGPTGDPPMIRESSTTVPKSAHEMADRPAVSVPAPSKADKHLVAPKELRRQRRQGEIPGPGYVAQTAYTQRNPFRIQDFAEFAGNPQYLPPPGFHLYPQAMATRVYGFEVSRTSQQDFMMQRLLDAAHPSTAEERAEIEVLMSETFEKLQLGDWFYKWTRINHVHQRFVWLNLQRGTLMWSLSSKKRAVFSSEVKLSTITSVTPECLELKAPVRFFYRMSITTPERCICLATEIRKKFDVWYHVLQHLTVPNLTYGLPSVWGRPSGSINAAGWGAGSRWASRYSPLVAMVDHATAPTGYNEVYEHGAVSSSD</sequence>
<dbReference type="InterPro" id="IPR011993">
    <property type="entry name" value="PH-like_dom_sf"/>
</dbReference>
<accession>A0A640KK83</accession>
<comment type="caution">
    <text evidence="3">The sequence shown here is derived from an EMBL/GenBank/DDBJ whole genome shotgun (WGS) entry which is preliminary data.</text>
</comment>
<gene>
    <name evidence="3" type="ORF">LtaPh_2608700</name>
</gene>
<feature type="domain" description="Pleckstrin homology" evidence="2">
    <location>
        <begin position="418"/>
        <end position="525"/>
    </location>
</feature>
<proteinExistence type="predicted"/>
<keyword evidence="4" id="KW-1185">Reference proteome</keyword>
<dbReference type="GO" id="GO:0032065">
    <property type="term" value="P:maintenance of protein location in cell cortex"/>
    <property type="evidence" value="ECO:0007669"/>
    <property type="project" value="InterPro"/>
</dbReference>
<evidence type="ECO:0000313" key="3">
    <source>
        <dbReference type="EMBL" id="GET89455.1"/>
    </source>
</evidence>
<dbReference type="AlphaFoldDB" id="A0A640KK83"/>
<dbReference type="Pfam" id="PF12814">
    <property type="entry name" value="Mcp5_PH"/>
    <property type="match status" value="1"/>
</dbReference>
<feature type="compositionally biased region" description="Polar residues" evidence="1">
    <location>
        <begin position="62"/>
        <end position="99"/>
    </location>
</feature>
<feature type="region of interest" description="Disordered" evidence="1">
    <location>
        <begin position="150"/>
        <end position="194"/>
    </location>
</feature>
<dbReference type="OrthoDB" id="243853at2759"/>
<organism evidence="3 4">
    <name type="scientific">Leishmania tarentolae</name>
    <name type="common">Sauroleishmania tarentolae</name>
    <dbReference type="NCBI Taxonomy" id="5689"/>
    <lineage>
        <taxon>Eukaryota</taxon>
        <taxon>Discoba</taxon>
        <taxon>Euglenozoa</taxon>
        <taxon>Kinetoplastea</taxon>
        <taxon>Metakinetoplastina</taxon>
        <taxon>Trypanosomatida</taxon>
        <taxon>Trypanosomatidae</taxon>
        <taxon>Leishmaniinae</taxon>
        <taxon>Leishmania</taxon>
        <taxon>lizard Leishmania</taxon>
    </lineage>
</organism>
<dbReference type="InterPro" id="IPR024774">
    <property type="entry name" value="PH_dom-Mcp5-type"/>
</dbReference>
<dbReference type="GO" id="GO:0005938">
    <property type="term" value="C:cell cortex"/>
    <property type="evidence" value="ECO:0007669"/>
    <property type="project" value="InterPro"/>
</dbReference>
<feature type="compositionally biased region" description="Polar residues" evidence="1">
    <location>
        <begin position="164"/>
        <end position="173"/>
    </location>
</feature>
<protein>
    <recommendedName>
        <fullName evidence="2">Pleckstrin homology domain-containing protein</fullName>
    </recommendedName>
</protein>
<name>A0A640KK83_LEITA</name>
<feature type="region of interest" description="Disordered" evidence="1">
    <location>
        <begin position="1"/>
        <end position="109"/>
    </location>
</feature>
<evidence type="ECO:0000313" key="4">
    <source>
        <dbReference type="Proteomes" id="UP000419144"/>
    </source>
</evidence>
<dbReference type="SUPFAM" id="SSF50729">
    <property type="entry name" value="PH domain-like"/>
    <property type="match status" value="1"/>
</dbReference>
<evidence type="ECO:0000259" key="2">
    <source>
        <dbReference type="Pfam" id="PF12814"/>
    </source>
</evidence>
<feature type="compositionally biased region" description="Basic and acidic residues" evidence="1">
    <location>
        <begin position="1"/>
        <end position="11"/>
    </location>
</feature>
<feature type="compositionally biased region" description="Polar residues" evidence="1">
    <location>
        <begin position="239"/>
        <end position="255"/>
    </location>
</feature>
<dbReference type="EMBL" id="BLBS01000035">
    <property type="protein sequence ID" value="GET89455.1"/>
    <property type="molecule type" value="Genomic_DNA"/>
</dbReference>
<feature type="region of interest" description="Disordered" evidence="1">
    <location>
        <begin position="234"/>
        <end position="313"/>
    </location>
</feature>
<reference evidence="3" key="1">
    <citation type="submission" date="2019-11" db="EMBL/GenBank/DDBJ databases">
        <title>Leishmania tarentolae CDS.</title>
        <authorList>
            <person name="Goto Y."/>
            <person name="Yamagishi J."/>
        </authorList>
    </citation>
    <scope>NUCLEOTIDE SEQUENCE [LARGE SCALE GENOMIC DNA]</scope>
    <source>
        <strain evidence="3">Parrot Tar II</strain>
    </source>
</reference>
<dbReference type="Proteomes" id="UP000419144">
    <property type="component" value="Unassembled WGS sequence"/>
</dbReference>
<dbReference type="Gene3D" id="2.30.29.30">
    <property type="entry name" value="Pleckstrin-homology domain (PH domain)/Phosphotyrosine-binding domain (PTB)"/>
    <property type="match status" value="1"/>
</dbReference>
<evidence type="ECO:0000256" key="1">
    <source>
        <dbReference type="SAM" id="MobiDB-lite"/>
    </source>
</evidence>